<accession>A0A0A9HPP6</accession>
<dbReference type="EMBL" id="GBRH01163003">
    <property type="protein sequence ID" value="JAE34893.1"/>
    <property type="molecule type" value="Transcribed_RNA"/>
</dbReference>
<reference evidence="1" key="1">
    <citation type="submission" date="2014-09" db="EMBL/GenBank/DDBJ databases">
        <authorList>
            <person name="Magalhaes I.L.F."/>
            <person name="Oliveira U."/>
            <person name="Santos F.R."/>
            <person name="Vidigal T.H.D.A."/>
            <person name="Brescovit A.D."/>
            <person name="Santos A.J."/>
        </authorList>
    </citation>
    <scope>NUCLEOTIDE SEQUENCE</scope>
    <source>
        <tissue evidence="1">Shoot tissue taken approximately 20 cm above the soil surface</tissue>
    </source>
</reference>
<evidence type="ECO:0000313" key="1">
    <source>
        <dbReference type="EMBL" id="JAE34893.1"/>
    </source>
</evidence>
<reference evidence="1" key="2">
    <citation type="journal article" date="2015" name="Data Brief">
        <title>Shoot transcriptome of the giant reed, Arundo donax.</title>
        <authorList>
            <person name="Barrero R.A."/>
            <person name="Guerrero F.D."/>
            <person name="Moolhuijzen P."/>
            <person name="Goolsby J.A."/>
            <person name="Tidwell J."/>
            <person name="Bellgard S.E."/>
            <person name="Bellgard M.I."/>
        </authorList>
    </citation>
    <scope>NUCLEOTIDE SEQUENCE</scope>
    <source>
        <tissue evidence="1">Shoot tissue taken approximately 20 cm above the soil surface</tissue>
    </source>
</reference>
<sequence>MTRYREVLDICPDVWFMPYTTMPLNLIGNRATAYCYLDPKCLDREFCDCITDRTFCY</sequence>
<protein>
    <submittedName>
        <fullName evidence="1">Uncharacterized protein</fullName>
    </submittedName>
</protein>
<dbReference type="AlphaFoldDB" id="A0A0A9HPP6"/>
<organism evidence="1">
    <name type="scientific">Arundo donax</name>
    <name type="common">Giant reed</name>
    <name type="synonym">Donax arundinaceus</name>
    <dbReference type="NCBI Taxonomy" id="35708"/>
    <lineage>
        <taxon>Eukaryota</taxon>
        <taxon>Viridiplantae</taxon>
        <taxon>Streptophyta</taxon>
        <taxon>Embryophyta</taxon>
        <taxon>Tracheophyta</taxon>
        <taxon>Spermatophyta</taxon>
        <taxon>Magnoliopsida</taxon>
        <taxon>Liliopsida</taxon>
        <taxon>Poales</taxon>
        <taxon>Poaceae</taxon>
        <taxon>PACMAD clade</taxon>
        <taxon>Arundinoideae</taxon>
        <taxon>Arundineae</taxon>
        <taxon>Arundo</taxon>
    </lineage>
</organism>
<proteinExistence type="predicted"/>
<name>A0A0A9HPP6_ARUDO</name>